<proteinExistence type="predicted"/>
<protein>
    <submittedName>
        <fullName evidence="1">Uncharacterized protein</fullName>
    </submittedName>
</protein>
<dbReference type="Proteomes" id="UP000828390">
    <property type="component" value="Unassembled WGS sequence"/>
</dbReference>
<evidence type="ECO:0000313" key="1">
    <source>
        <dbReference type="EMBL" id="KAH3844256.1"/>
    </source>
</evidence>
<dbReference type="GO" id="GO:0008287">
    <property type="term" value="C:protein serine/threonine phosphatase complex"/>
    <property type="evidence" value="ECO:0007669"/>
    <property type="project" value="TreeGrafter"/>
</dbReference>
<dbReference type="EMBL" id="JAIWYP010000003">
    <property type="protein sequence ID" value="KAH3844256.1"/>
    <property type="molecule type" value="Genomic_DNA"/>
</dbReference>
<dbReference type="GO" id="GO:0019888">
    <property type="term" value="F:protein phosphatase regulator activity"/>
    <property type="evidence" value="ECO:0007669"/>
    <property type="project" value="TreeGrafter"/>
</dbReference>
<dbReference type="PANTHER" id="PTHR21467:SF0">
    <property type="entry name" value="SERINE_THREONINE-PROTEIN PHOSPHATASE 4 REGULATORY SUBUNIT 4"/>
    <property type="match status" value="1"/>
</dbReference>
<sequence length="87" mass="9821">MEGKDASTSLADDLKELNLERPVTKALKSTEELEQLTVDEKLSDIERAVYLLSSGQEVQRISVINNLPDLLRDSHADCMRRVVPKVR</sequence>
<comment type="caution">
    <text evidence="1">The sequence shown here is derived from an EMBL/GenBank/DDBJ whole genome shotgun (WGS) entry which is preliminary data.</text>
</comment>
<reference evidence="1" key="1">
    <citation type="journal article" date="2019" name="bioRxiv">
        <title>The Genome of the Zebra Mussel, Dreissena polymorpha: A Resource for Invasive Species Research.</title>
        <authorList>
            <person name="McCartney M.A."/>
            <person name="Auch B."/>
            <person name="Kono T."/>
            <person name="Mallez S."/>
            <person name="Zhang Y."/>
            <person name="Obille A."/>
            <person name="Becker A."/>
            <person name="Abrahante J.E."/>
            <person name="Garbe J."/>
            <person name="Badalamenti J.P."/>
            <person name="Herman A."/>
            <person name="Mangelson H."/>
            <person name="Liachko I."/>
            <person name="Sullivan S."/>
            <person name="Sone E.D."/>
            <person name="Koren S."/>
            <person name="Silverstein K.A.T."/>
            <person name="Beckman K.B."/>
            <person name="Gohl D.M."/>
        </authorList>
    </citation>
    <scope>NUCLEOTIDE SEQUENCE</scope>
    <source>
        <strain evidence="1">Duluth1</strain>
        <tissue evidence="1">Whole animal</tissue>
    </source>
</reference>
<dbReference type="InterPro" id="IPR039918">
    <property type="entry name" value="PPP4R4"/>
</dbReference>
<evidence type="ECO:0000313" key="2">
    <source>
        <dbReference type="Proteomes" id="UP000828390"/>
    </source>
</evidence>
<dbReference type="GO" id="GO:0005829">
    <property type="term" value="C:cytosol"/>
    <property type="evidence" value="ECO:0007669"/>
    <property type="project" value="TreeGrafter"/>
</dbReference>
<accession>A0A9D4KSF7</accession>
<name>A0A9D4KSF7_DREPO</name>
<keyword evidence="2" id="KW-1185">Reference proteome</keyword>
<feature type="non-terminal residue" evidence="1">
    <location>
        <position position="1"/>
    </location>
</feature>
<gene>
    <name evidence="1" type="ORF">DPMN_086512</name>
</gene>
<reference evidence="1" key="2">
    <citation type="submission" date="2020-11" db="EMBL/GenBank/DDBJ databases">
        <authorList>
            <person name="McCartney M.A."/>
            <person name="Auch B."/>
            <person name="Kono T."/>
            <person name="Mallez S."/>
            <person name="Becker A."/>
            <person name="Gohl D.M."/>
            <person name="Silverstein K.A.T."/>
            <person name="Koren S."/>
            <person name="Bechman K.B."/>
            <person name="Herman A."/>
            <person name="Abrahante J.E."/>
            <person name="Garbe J."/>
        </authorList>
    </citation>
    <scope>NUCLEOTIDE SEQUENCE</scope>
    <source>
        <strain evidence="1">Duluth1</strain>
        <tissue evidence="1">Whole animal</tissue>
    </source>
</reference>
<organism evidence="1 2">
    <name type="scientific">Dreissena polymorpha</name>
    <name type="common">Zebra mussel</name>
    <name type="synonym">Mytilus polymorpha</name>
    <dbReference type="NCBI Taxonomy" id="45954"/>
    <lineage>
        <taxon>Eukaryota</taxon>
        <taxon>Metazoa</taxon>
        <taxon>Spiralia</taxon>
        <taxon>Lophotrochozoa</taxon>
        <taxon>Mollusca</taxon>
        <taxon>Bivalvia</taxon>
        <taxon>Autobranchia</taxon>
        <taxon>Heteroconchia</taxon>
        <taxon>Euheterodonta</taxon>
        <taxon>Imparidentia</taxon>
        <taxon>Neoheterodontei</taxon>
        <taxon>Myida</taxon>
        <taxon>Dreissenoidea</taxon>
        <taxon>Dreissenidae</taxon>
        <taxon>Dreissena</taxon>
    </lineage>
</organism>
<dbReference type="PANTHER" id="PTHR21467">
    <property type="entry name" value="PROTEIN PHOSPHATASE 4 REGULATORY SUBUNIT 4 PPP4R4"/>
    <property type="match status" value="1"/>
</dbReference>
<dbReference type="AlphaFoldDB" id="A0A9D4KSF7"/>